<proteinExistence type="predicted"/>
<dbReference type="SUPFAM" id="SSF51735">
    <property type="entry name" value="NAD(P)-binding Rossmann-fold domains"/>
    <property type="match status" value="1"/>
</dbReference>
<dbReference type="PANTHER" id="PTHR43086:SF2">
    <property type="entry name" value="HYDROXYSTEROID DEHYDROGENASE-LIKE PROTEIN 1"/>
    <property type="match status" value="1"/>
</dbReference>
<dbReference type="EMBL" id="JBDIME010000022">
    <property type="protein sequence ID" value="MEN2791993.1"/>
    <property type="molecule type" value="Genomic_DNA"/>
</dbReference>
<keyword evidence="4" id="KW-1185">Reference proteome</keyword>
<dbReference type="InterPro" id="IPR036291">
    <property type="entry name" value="NAD(P)-bd_dom_sf"/>
</dbReference>
<dbReference type="PANTHER" id="PTHR43086">
    <property type="entry name" value="VERY-LONG-CHAIN 3-OXOOACYL-COA REDUCTASE"/>
    <property type="match status" value="1"/>
</dbReference>
<dbReference type="RefSeq" id="WP_343889824.1">
    <property type="nucleotide sequence ID" value="NZ_BAAAEH010000024.1"/>
</dbReference>
<reference evidence="3 4" key="1">
    <citation type="submission" date="2024-05" db="EMBL/GenBank/DDBJ databases">
        <authorList>
            <person name="Liu Q."/>
            <person name="Xin Y.-H."/>
        </authorList>
    </citation>
    <scope>NUCLEOTIDE SEQUENCE [LARGE SCALE GENOMIC DNA]</scope>
    <source>
        <strain evidence="3 4">CGMCC 1.10181</strain>
    </source>
</reference>
<organism evidence="3 4">
    <name type="scientific">Sphingomonas oligophenolica</name>
    <dbReference type="NCBI Taxonomy" id="301154"/>
    <lineage>
        <taxon>Bacteria</taxon>
        <taxon>Pseudomonadati</taxon>
        <taxon>Pseudomonadota</taxon>
        <taxon>Alphaproteobacteria</taxon>
        <taxon>Sphingomonadales</taxon>
        <taxon>Sphingomonadaceae</taxon>
        <taxon>Sphingomonas</taxon>
    </lineage>
</organism>
<dbReference type="Pfam" id="PF00106">
    <property type="entry name" value="adh_short"/>
    <property type="match status" value="1"/>
</dbReference>
<comment type="caution">
    <text evidence="3">The sequence shown here is derived from an EMBL/GenBank/DDBJ whole genome shotgun (WGS) entry which is preliminary data.</text>
</comment>
<evidence type="ECO:0000313" key="3">
    <source>
        <dbReference type="EMBL" id="MEN2791993.1"/>
    </source>
</evidence>
<dbReference type="Proteomes" id="UP001419910">
    <property type="component" value="Unassembled WGS sequence"/>
</dbReference>
<keyword evidence="1" id="KW-0521">NADP</keyword>
<dbReference type="PRINTS" id="PR00081">
    <property type="entry name" value="GDHRDH"/>
</dbReference>
<sequence>MLFSERYGPWAVVTGASEGTGREFARQIAAAGMPSILIARREEPLGALADEIRADTGIECITATIDLAVPDAFDRIVDAVGNREIGLFVSNAGADPNGALFLDRPFGAWMALVQRNAITMMECCHHFAGPMRARGSGGLLLVNSGACYGGSRFMAAYSASKAFTLAFAEGLWDELHPHGVDVLTLVMHMTDTPALRALLAEKGLPVPDAIARPADVAALGLARLPHGPVQNWGLDDEEPGYAMISAANRRNRALAVGAASAHVFGEA</sequence>
<evidence type="ECO:0000256" key="2">
    <source>
        <dbReference type="ARBA" id="ARBA00023002"/>
    </source>
</evidence>
<evidence type="ECO:0000313" key="4">
    <source>
        <dbReference type="Proteomes" id="UP001419910"/>
    </source>
</evidence>
<dbReference type="InterPro" id="IPR002347">
    <property type="entry name" value="SDR_fam"/>
</dbReference>
<accession>A0ABU9Y850</accession>
<gene>
    <name evidence="3" type="ORF">ABC974_20360</name>
</gene>
<dbReference type="Gene3D" id="3.40.50.720">
    <property type="entry name" value="NAD(P)-binding Rossmann-like Domain"/>
    <property type="match status" value="1"/>
</dbReference>
<keyword evidence="2" id="KW-0560">Oxidoreductase</keyword>
<name>A0ABU9Y850_9SPHN</name>
<evidence type="ECO:0000256" key="1">
    <source>
        <dbReference type="ARBA" id="ARBA00022857"/>
    </source>
</evidence>
<protein>
    <submittedName>
        <fullName evidence="3">SDR family NAD(P)-dependent oxidoreductase</fullName>
    </submittedName>
</protein>